<keyword evidence="9" id="KW-0548">Nucleotidyltransferase</keyword>
<dbReference type="EMBL" id="NKXS01000220">
    <property type="protein sequence ID" value="PIN25522.1"/>
    <property type="molecule type" value="Genomic_DNA"/>
</dbReference>
<keyword evidence="5" id="KW-0067">ATP-binding</keyword>
<dbReference type="InterPro" id="IPR012763">
    <property type="entry name" value="DNA_pol_III_sug/sutau_N"/>
</dbReference>
<keyword evidence="3" id="KW-0547">Nucleotide-binding</keyword>
<evidence type="ECO:0000256" key="5">
    <source>
        <dbReference type="ARBA" id="ARBA00022840"/>
    </source>
</evidence>
<evidence type="ECO:0000313" key="10">
    <source>
        <dbReference type="Proteomes" id="UP000231279"/>
    </source>
</evidence>
<feature type="domain" description="STICHEL DnaA-N-like alpha-beta" evidence="8">
    <location>
        <begin position="685"/>
        <end position="768"/>
    </location>
</feature>
<proteinExistence type="inferred from homology"/>
<dbReference type="CDD" id="cd18137">
    <property type="entry name" value="HLD_clamp_pol_III_gamma_tau"/>
    <property type="match status" value="1"/>
</dbReference>
<dbReference type="OrthoDB" id="1899087at2759"/>
<comment type="caution">
    <text evidence="9">The sequence shown here is derived from an EMBL/GenBank/DDBJ whole genome shotgun (WGS) entry which is preliminary data.</text>
</comment>
<dbReference type="GO" id="GO:0003887">
    <property type="term" value="F:DNA-directed DNA polymerase activity"/>
    <property type="evidence" value="ECO:0007669"/>
    <property type="project" value="UniProtKB-EC"/>
</dbReference>
<dbReference type="InterPro" id="IPR050238">
    <property type="entry name" value="DNA_Rep/Repair_Clamp_Loader"/>
</dbReference>
<dbReference type="Proteomes" id="UP000231279">
    <property type="component" value="Unassembled WGS sequence"/>
</dbReference>
<dbReference type="InterPro" id="IPR054506">
    <property type="entry name" value="DnaA_N-like_STI"/>
</dbReference>
<dbReference type="NCBIfam" id="TIGR02397">
    <property type="entry name" value="dnaX_nterm"/>
    <property type="match status" value="1"/>
</dbReference>
<keyword evidence="9" id="KW-0808">Transferase</keyword>
<reference evidence="10" key="1">
    <citation type="journal article" date="2018" name="Gigascience">
        <title>Genome assembly of the Pink Ipe (Handroanthus impetiginosus, Bignoniaceae), a highly valued, ecologically keystone Neotropical timber forest tree.</title>
        <authorList>
            <person name="Silva-Junior O.B."/>
            <person name="Grattapaglia D."/>
            <person name="Novaes E."/>
            <person name="Collevatti R.G."/>
        </authorList>
    </citation>
    <scope>NUCLEOTIDE SEQUENCE [LARGE SCALE GENOMIC DNA]</scope>
    <source>
        <strain evidence="10">cv. UFG-1</strain>
    </source>
</reference>
<dbReference type="PANTHER" id="PTHR11669">
    <property type="entry name" value="REPLICATION FACTOR C / DNA POLYMERASE III GAMMA-TAU SUBUNIT"/>
    <property type="match status" value="1"/>
</dbReference>
<protein>
    <submittedName>
        <fullName evidence="9">Replication factor C, subunit RFC4</fullName>
        <ecNumber evidence="9">2.7.7.7</ecNumber>
    </submittedName>
</protein>
<dbReference type="AlphaFoldDB" id="A0A2G9I702"/>
<evidence type="ECO:0000256" key="4">
    <source>
        <dbReference type="ARBA" id="ARBA00022833"/>
    </source>
</evidence>
<dbReference type="GO" id="GO:0006261">
    <property type="term" value="P:DNA-templated DNA replication"/>
    <property type="evidence" value="ECO:0007669"/>
    <property type="project" value="TreeGrafter"/>
</dbReference>
<dbReference type="GO" id="GO:0005524">
    <property type="term" value="F:ATP binding"/>
    <property type="evidence" value="ECO:0007669"/>
    <property type="project" value="UniProtKB-KW"/>
</dbReference>
<evidence type="ECO:0000313" key="9">
    <source>
        <dbReference type="EMBL" id="PIN25522.1"/>
    </source>
</evidence>
<dbReference type="Pfam" id="PF23007">
    <property type="entry name" value="DnaA_N-like_STI"/>
    <property type="match status" value="1"/>
</dbReference>
<organism evidence="9 10">
    <name type="scientific">Handroanthus impetiginosus</name>
    <dbReference type="NCBI Taxonomy" id="429701"/>
    <lineage>
        <taxon>Eukaryota</taxon>
        <taxon>Viridiplantae</taxon>
        <taxon>Streptophyta</taxon>
        <taxon>Embryophyta</taxon>
        <taxon>Tracheophyta</taxon>
        <taxon>Spermatophyta</taxon>
        <taxon>Magnoliopsida</taxon>
        <taxon>eudicotyledons</taxon>
        <taxon>Gunneridae</taxon>
        <taxon>Pentapetalae</taxon>
        <taxon>asterids</taxon>
        <taxon>lamiids</taxon>
        <taxon>Lamiales</taxon>
        <taxon>Bignoniaceae</taxon>
        <taxon>Crescentiina</taxon>
        <taxon>Tabebuia alliance</taxon>
        <taxon>Handroanthus</taxon>
    </lineage>
</organism>
<dbReference type="InterPro" id="IPR045085">
    <property type="entry name" value="HLD_clamp_pol_III_gamma_tau"/>
</dbReference>
<dbReference type="PANTHER" id="PTHR11669:SF0">
    <property type="entry name" value="PROTEIN STICHEL-LIKE 2"/>
    <property type="match status" value="1"/>
</dbReference>
<dbReference type="GO" id="GO:0006281">
    <property type="term" value="P:DNA repair"/>
    <property type="evidence" value="ECO:0007669"/>
    <property type="project" value="TreeGrafter"/>
</dbReference>
<evidence type="ECO:0000256" key="2">
    <source>
        <dbReference type="ARBA" id="ARBA00022723"/>
    </source>
</evidence>
<feature type="domain" description="DNA polymerase III subunit gamma/tau helical lid" evidence="7">
    <location>
        <begin position="462"/>
        <end position="502"/>
    </location>
</feature>
<dbReference type="GO" id="GO:0005663">
    <property type="term" value="C:DNA replication factor C complex"/>
    <property type="evidence" value="ECO:0007669"/>
    <property type="project" value="TreeGrafter"/>
</dbReference>
<dbReference type="STRING" id="429701.A0A2G9I702"/>
<evidence type="ECO:0000259" key="8">
    <source>
        <dbReference type="Pfam" id="PF23007"/>
    </source>
</evidence>
<dbReference type="InterPro" id="IPR008921">
    <property type="entry name" value="DNA_pol3_clamp-load_cplx_C"/>
</dbReference>
<dbReference type="SUPFAM" id="SSF48019">
    <property type="entry name" value="post-AAA+ oligomerization domain-like"/>
    <property type="match status" value="1"/>
</dbReference>
<dbReference type="InterPro" id="IPR027417">
    <property type="entry name" value="P-loop_NTPase"/>
</dbReference>
<dbReference type="Pfam" id="PF13177">
    <property type="entry name" value="DNA_pol3_delta2"/>
    <property type="match status" value="1"/>
</dbReference>
<dbReference type="GO" id="GO:0003677">
    <property type="term" value="F:DNA binding"/>
    <property type="evidence" value="ECO:0007669"/>
    <property type="project" value="InterPro"/>
</dbReference>
<name>A0A2G9I702_9LAMI</name>
<accession>A0A2G9I702</accession>
<dbReference type="GO" id="GO:0003689">
    <property type="term" value="F:DNA clamp loader activity"/>
    <property type="evidence" value="ECO:0007669"/>
    <property type="project" value="TreeGrafter"/>
</dbReference>
<evidence type="ECO:0000259" key="7">
    <source>
        <dbReference type="Pfam" id="PF22608"/>
    </source>
</evidence>
<keyword evidence="2" id="KW-0479">Metal-binding</keyword>
<dbReference type="SUPFAM" id="SSF52540">
    <property type="entry name" value="P-loop containing nucleoside triphosphate hydrolases"/>
    <property type="match status" value="1"/>
</dbReference>
<evidence type="ECO:0000256" key="1">
    <source>
        <dbReference type="ARBA" id="ARBA00006360"/>
    </source>
</evidence>
<sequence length="947" mass="105432">MDGRRHSIDVPISRTLIALRRVRSLRDPSTNSMSKLSSLVDNLNWETNSNNGITLGFENGCCRGTNDNDVSSTLCWEEERHVSDHELHYGSRRCDPRFVSHETVGCMVERGVASRLDPREIVCDNVALSERYCKGLEFTHATPSSDCVEGGVSCNEPDEISMQAENRHRGGSKCKIWQQNLDRLSRATAGHVSSRAGSPCLSISEAPKGGPSRGLSLYRNEDVGFMESCRQGCGISSCWLRTAKFRESNVLPNVEEQPLLLENAGQDWKHNSERVSPYIESPRSLCQKFMPKSFNELVGQSTVATSLLSAISSRQIASLYLFHGPRGSGKTSASRVFAAALNCLSPDISGPCGSCQECVLFFSGRSMDVKEVDSVRINRTSRCRSLVKNAGVPPVFSQYKVYIIDECHMLHRETWAIILCSLEELPRHVVFIMISPNLDKLPHSAVSKSQRYHFQKVKEVDIFDKLEKICVQEGFEFDQDALNFIATKSNGSLRDAEMTLDQLSLLGKKITVSLVYEVNGVVSDDELLDLLYLALSSDASNTVKRARELMRSRIDPLQLISQLANLIMDILAGKCPDGVSEVRRKLLGTENSEADMQQLSHALKVLSQTEKQLRMSKNQTTWLTVALLQLGSAGSLHDVTDARLSMRSLNPQDGDFRSASSTCESLKHPLACTCEHVKSGKTGMQEDDKETLESVWIQATRICTSNSLKKFLQKRGKLVSIHLTQGIAVAELEFGRPDYVSKAEKSWKEIAGALQLILGYNVELRMNLARDTSNRHEKFKKLYFTLFNCSRKVHLKSQFSTDCGSNASENSDVTSTIITKDRYVETCSSDCGSQTSRACCHGKGLFKTIRNNDGNALSIGVNTPNGLLPDCKTIEDKSRACPLSEGLNEGLPHSVAFKPESKRGPRERSKFHCWRTATFPFRKAWQLRHQSHSERLVDYALHCAAAN</sequence>
<evidence type="ECO:0000256" key="3">
    <source>
        <dbReference type="ARBA" id="ARBA00022741"/>
    </source>
</evidence>
<keyword evidence="6" id="KW-0175">Coiled coil</keyword>
<dbReference type="Gene3D" id="3.40.50.300">
    <property type="entry name" value="P-loop containing nucleotide triphosphate hydrolases"/>
    <property type="match status" value="1"/>
</dbReference>
<dbReference type="GO" id="GO:0009360">
    <property type="term" value="C:DNA polymerase III complex"/>
    <property type="evidence" value="ECO:0007669"/>
    <property type="project" value="InterPro"/>
</dbReference>
<dbReference type="Pfam" id="PF22608">
    <property type="entry name" value="DNAX_ATPase_lid"/>
    <property type="match status" value="1"/>
</dbReference>
<dbReference type="FunFam" id="1.10.8.60:FF:000013">
    <property type="entry name" value="DNA polymerase III subunit gamma/tau"/>
    <property type="match status" value="1"/>
</dbReference>
<dbReference type="Gene3D" id="1.10.8.60">
    <property type="match status" value="1"/>
</dbReference>
<dbReference type="GO" id="GO:0046872">
    <property type="term" value="F:metal ion binding"/>
    <property type="evidence" value="ECO:0007669"/>
    <property type="project" value="UniProtKB-KW"/>
</dbReference>
<keyword evidence="4" id="KW-0862">Zinc</keyword>
<gene>
    <name evidence="9" type="ORF">CDL12_01715</name>
</gene>
<dbReference type="Gene3D" id="1.20.272.10">
    <property type="match status" value="1"/>
</dbReference>
<comment type="similarity">
    <text evidence="1">Belongs to the DnaX/STICHEL family.</text>
</comment>
<keyword evidence="10" id="KW-1185">Reference proteome</keyword>
<evidence type="ECO:0000256" key="6">
    <source>
        <dbReference type="ARBA" id="ARBA00023054"/>
    </source>
</evidence>
<dbReference type="EC" id="2.7.7.7" evidence="9"/>